<dbReference type="EMBL" id="CP077062">
    <property type="protein sequence ID" value="QWZ07363.1"/>
    <property type="molecule type" value="Genomic_DNA"/>
</dbReference>
<protein>
    <submittedName>
        <fullName evidence="1">Uncharacterized protein</fullName>
    </submittedName>
</protein>
<name>A0A975SWT2_9ACTN</name>
<evidence type="ECO:0000313" key="1">
    <source>
        <dbReference type="EMBL" id="QWZ07363.1"/>
    </source>
</evidence>
<dbReference type="AlphaFoldDB" id="A0A975SWT2"/>
<evidence type="ECO:0000313" key="2">
    <source>
        <dbReference type="Proteomes" id="UP000683575"/>
    </source>
</evidence>
<dbReference type="Proteomes" id="UP000683575">
    <property type="component" value="Chromosome"/>
</dbReference>
<accession>A0A975SWT2</accession>
<proteinExistence type="predicted"/>
<keyword evidence="2" id="KW-1185">Reference proteome</keyword>
<sequence>MAEDFGTGFAEVLSVMNASTQEQSTRILGRYERTGEIKRYMDLPPDPALVDVRPTVAVTTDGIGWPGAAAG</sequence>
<organism evidence="1 2">
    <name type="scientific">Nocardioides panacis</name>
    <dbReference type="NCBI Taxonomy" id="2849501"/>
    <lineage>
        <taxon>Bacteria</taxon>
        <taxon>Bacillati</taxon>
        <taxon>Actinomycetota</taxon>
        <taxon>Actinomycetes</taxon>
        <taxon>Propionibacteriales</taxon>
        <taxon>Nocardioidaceae</taxon>
        <taxon>Nocardioides</taxon>
    </lineage>
</organism>
<gene>
    <name evidence="1" type="ORF">KRR39_18160</name>
</gene>
<reference evidence="1" key="1">
    <citation type="submission" date="2021-06" db="EMBL/GenBank/DDBJ databases">
        <title>Complete genome sequence of Nocardioides sp. G188.</title>
        <authorList>
            <person name="Im W.-T."/>
        </authorList>
    </citation>
    <scope>NUCLEOTIDE SEQUENCE</scope>
    <source>
        <strain evidence="1">G188</strain>
    </source>
</reference>
<dbReference type="KEGG" id="nps:KRR39_18160"/>
<dbReference type="RefSeq" id="WP_216938874.1">
    <property type="nucleotide sequence ID" value="NZ_CP077062.1"/>
</dbReference>